<comment type="subunit">
    <text evidence="5">Subunit of the heterotrimeric GatFAB amidotransferase (AdT) complex, composed of A, B and F subunits.</text>
</comment>
<dbReference type="STRING" id="1344418.A0A1D2VIL4"/>
<evidence type="ECO:0000259" key="6">
    <source>
        <dbReference type="SMART" id="SM00845"/>
    </source>
</evidence>
<comment type="function">
    <text evidence="5">Allows the formation of correctly charged Gln-tRNA(Gln) through the transamidation of misacylated Glu-tRNA(Gln) in the mitochondria. The reaction takes place in the presence of glutamine and ATP through an activated gamma-phospho-Glu-tRNA(Gln).</text>
</comment>
<dbReference type="InParanoid" id="A0A1D2VIL4"/>
<dbReference type="PROSITE" id="PS01234">
    <property type="entry name" value="GATB"/>
    <property type="match status" value="1"/>
</dbReference>
<dbReference type="PANTHER" id="PTHR11659:SF0">
    <property type="entry name" value="GLUTAMYL-TRNA(GLN) AMIDOTRANSFERASE SUBUNIT B, MITOCHONDRIAL"/>
    <property type="match status" value="1"/>
</dbReference>
<keyword evidence="4 5" id="KW-0648">Protein biosynthesis</keyword>
<keyword evidence="8" id="KW-1185">Reference proteome</keyword>
<gene>
    <name evidence="5" type="primary">PET112</name>
    <name evidence="7" type="ORF">ASCRUDRAFT_7590</name>
</gene>
<dbReference type="EC" id="6.3.5.-" evidence="5"/>
<feature type="domain" description="Asn/Gln amidotransferase" evidence="6">
    <location>
        <begin position="385"/>
        <end position="562"/>
    </location>
</feature>
<keyword evidence="2 5" id="KW-0547">Nucleotide-binding</keyword>
<dbReference type="GeneID" id="30966898"/>
<dbReference type="InterPro" id="IPR023168">
    <property type="entry name" value="GatB_Yqey_C_2"/>
</dbReference>
<keyword evidence="1 5" id="KW-0436">Ligase</keyword>
<evidence type="ECO:0000313" key="8">
    <source>
        <dbReference type="Proteomes" id="UP000095038"/>
    </source>
</evidence>
<keyword evidence="7" id="KW-0808">Transferase</keyword>
<dbReference type="GO" id="GO:0005739">
    <property type="term" value="C:mitochondrion"/>
    <property type="evidence" value="ECO:0007669"/>
    <property type="project" value="UniProtKB-SubCell"/>
</dbReference>
<protein>
    <recommendedName>
        <fullName evidence="5">Glutamyl-tRNA(Gln) amidotransferase subunit B, mitochondrial</fullName>
        <shortName evidence="5">Glu-AdT subunit B</shortName>
        <ecNumber evidence="5">6.3.5.-</ecNumber>
    </recommendedName>
</protein>
<dbReference type="Gene3D" id="1.10.10.410">
    <property type="match status" value="1"/>
</dbReference>
<evidence type="ECO:0000256" key="2">
    <source>
        <dbReference type="ARBA" id="ARBA00022741"/>
    </source>
</evidence>
<dbReference type="InterPro" id="IPR004413">
    <property type="entry name" value="GatB"/>
</dbReference>
<dbReference type="FunCoup" id="A0A1D2VIL4">
    <property type="interactions" value="378"/>
</dbReference>
<accession>A0A1D2VIL4</accession>
<dbReference type="GO" id="GO:0016740">
    <property type="term" value="F:transferase activity"/>
    <property type="evidence" value="ECO:0007669"/>
    <property type="project" value="UniProtKB-KW"/>
</dbReference>
<dbReference type="RefSeq" id="XP_020047650.1">
    <property type="nucleotide sequence ID" value="XM_020193262.1"/>
</dbReference>
<dbReference type="EMBL" id="KV454479">
    <property type="protein sequence ID" value="ODV61343.1"/>
    <property type="molecule type" value="Genomic_DNA"/>
</dbReference>
<dbReference type="InterPro" id="IPR017959">
    <property type="entry name" value="Asn/Gln-tRNA_amidoTrfase_suB/E"/>
</dbReference>
<dbReference type="SUPFAM" id="SSF55931">
    <property type="entry name" value="Glutamine synthetase/guanido kinase"/>
    <property type="match status" value="1"/>
</dbReference>
<dbReference type="InterPro" id="IPR017958">
    <property type="entry name" value="Gln-tRNA_amidoTrfase_suB_CS"/>
</dbReference>
<evidence type="ECO:0000313" key="7">
    <source>
        <dbReference type="EMBL" id="ODV61343.1"/>
    </source>
</evidence>
<dbReference type="Pfam" id="PF02637">
    <property type="entry name" value="GatB_Yqey"/>
    <property type="match status" value="1"/>
</dbReference>
<dbReference type="SMART" id="SM00845">
    <property type="entry name" value="GatB_Yqey"/>
    <property type="match status" value="1"/>
</dbReference>
<dbReference type="GO" id="GO:0032543">
    <property type="term" value="P:mitochondrial translation"/>
    <property type="evidence" value="ECO:0007669"/>
    <property type="project" value="UniProtKB-UniRule"/>
</dbReference>
<name>A0A1D2VIL4_9ASCO</name>
<sequence length="565" mass="65001">MMRCCFSSSCFKLFFSAPLSCFGRRSFTKTDRPLKKRANKKFKIYPDYKLKCGLEIHSQLKTTRKLFSLSENHQFDNLTRPNSNVSYFDISLPGTQPLLNPEALLLSLKCAIALNSNINLHSTFDRKHYFYLDQPLGYQITQHYNPFAKNGFVKLQKSKDDIDELEKIITIDQIQIEQDTGKSLHSPLENHLIETKINLNRANIPLIELVTNPDFENLKQVRAFLKKYQSILKFLNICTADLETGAMRVDVNISINNGKRVEIKNLSSTSAIANAIKYEYLRQVDLIQNGQINKINQETRGWNGYSTEKLRDKETAIDYRYMPDPELPPILLHSNVISGIKSNFVQQLPDDVIDKLTSNPYNLRVKDANLLISEKYPLLLDYYSKLFHSIVSTETLLSENTQIDAKTPSNWLFHHFLGNLTKFNVPIGLDNSTLTVFDILSVEKFAELINLIYIHKKITTSTGKLILAYLVENYNNHQNKNLSINEIIDKFDLNAPENLTDDLNTEIEQICLQIMDQFQNIVKDIKSGEKTTGIKYLIGMAMKSCQGRIQPKVFEETFTRLIKNK</sequence>
<dbReference type="GO" id="GO:0030956">
    <property type="term" value="C:glutamyl-tRNA(Gln) amidotransferase complex"/>
    <property type="evidence" value="ECO:0007669"/>
    <property type="project" value="UniProtKB-UniRule"/>
</dbReference>
<dbReference type="GO" id="GO:0050567">
    <property type="term" value="F:glutaminyl-tRNA synthase (glutamine-hydrolyzing) activity"/>
    <property type="evidence" value="ECO:0007669"/>
    <property type="project" value="UniProtKB-UniRule"/>
</dbReference>
<evidence type="ECO:0000256" key="3">
    <source>
        <dbReference type="ARBA" id="ARBA00022840"/>
    </source>
</evidence>
<dbReference type="Proteomes" id="UP000095038">
    <property type="component" value="Unassembled WGS sequence"/>
</dbReference>
<evidence type="ECO:0000256" key="5">
    <source>
        <dbReference type="HAMAP-Rule" id="MF_03147"/>
    </source>
</evidence>
<organism evidence="7 8">
    <name type="scientific">Ascoidea rubescens DSM 1968</name>
    <dbReference type="NCBI Taxonomy" id="1344418"/>
    <lineage>
        <taxon>Eukaryota</taxon>
        <taxon>Fungi</taxon>
        <taxon>Dikarya</taxon>
        <taxon>Ascomycota</taxon>
        <taxon>Saccharomycotina</taxon>
        <taxon>Saccharomycetes</taxon>
        <taxon>Ascoideaceae</taxon>
        <taxon>Ascoidea</taxon>
    </lineage>
</organism>
<proteinExistence type="inferred from homology"/>
<comment type="subcellular location">
    <subcellularLocation>
        <location evidence="5">Mitochondrion</location>
    </subcellularLocation>
</comment>
<keyword evidence="3 5" id="KW-0067">ATP-binding</keyword>
<dbReference type="AlphaFoldDB" id="A0A1D2VIL4"/>
<dbReference type="InterPro" id="IPR014746">
    <property type="entry name" value="Gln_synth/guanido_kin_cat_dom"/>
</dbReference>
<dbReference type="NCBIfam" id="NF004012">
    <property type="entry name" value="PRK05477.1-2"/>
    <property type="match status" value="1"/>
</dbReference>
<dbReference type="GO" id="GO:0070681">
    <property type="term" value="P:glutaminyl-tRNAGln biosynthesis via transamidation"/>
    <property type="evidence" value="ECO:0007669"/>
    <property type="project" value="UniProtKB-UniRule"/>
</dbReference>
<evidence type="ECO:0000256" key="1">
    <source>
        <dbReference type="ARBA" id="ARBA00022598"/>
    </source>
</evidence>
<dbReference type="Pfam" id="PF02934">
    <property type="entry name" value="GatB_N"/>
    <property type="match status" value="1"/>
</dbReference>
<reference evidence="8" key="1">
    <citation type="submission" date="2016-05" db="EMBL/GenBank/DDBJ databases">
        <title>Comparative genomics of biotechnologically important yeasts.</title>
        <authorList>
            <consortium name="DOE Joint Genome Institute"/>
            <person name="Riley R."/>
            <person name="Haridas S."/>
            <person name="Wolfe K.H."/>
            <person name="Lopes M.R."/>
            <person name="Hittinger C.T."/>
            <person name="Goker M."/>
            <person name="Salamov A."/>
            <person name="Wisecaver J."/>
            <person name="Long T.M."/>
            <person name="Aerts A.L."/>
            <person name="Barry K."/>
            <person name="Choi C."/>
            <person name="Clum A."/>
            <person name="Coughlan A.Y."/>
            <person name="Deshpande S."/>
            <person name="Douglass A.P."/>
            <person name="Hanson S.J."/>
            <person name="Klenk H.-P."/>
            <person name="Labutti K."/>
            <person name="Lapidus A."/>
            <person name="Lindquist E."/>
            <person name="Lipzen A."/>
            <person name="Meier-Kolthoff J.P."/>
            <person name="Ohm R.A."/>
            <person name="Otillar R.P."/>
            <person name="Pangilinan J."/>
            <person name="Peng Y."/>
            <person name="Rokas A."/>
            <person name="Rosa C.A."/>
            <person name="Scheuner C."/>
            <person name="Sibirny A.A."/>
            <person name="Slot J.C."/>
            <person name="Stielow J.B."/>
            <person name="Sun H."/>
            <person name="Kurtzman C.P."/>
            <person name="Blackwell M."/>
            <person name="Grigoriev I.V."/>
            <person name="Jeffries T.W."/>
        </authorList>
    </citation>
    <scope>NUCLEOTIDE SEQUENCE [LARGE SCALE GENOMIC DNA]</scope>
    <source>
        <strain evidence="8">DSM 1968</strain>
    </source>
</reference>
<comment type="similarity">
    <text evidence="5">Belongs to the GatB/GatE family. GatB subfamily.</text>
</comment>
<dbReference type="InterPro" id="IPR006075">
    <property type="entry name" value="Asn/Gln-tRNA_Trfase_suB/E_cat"/>
</dbReference>
<dbReference type="GO" id="GO:0005524">
    <property type="term" value="F:ATP binding"/>
    <property type="evidence" value="ECO:0007669"/>
    <property type="project" value="UniProtKB-KW"/>
</dbReference>
<comment type="catalytic activity">
    <reaction evidence="5">
        <text>L-glutamyl-tRNA(Gln) + L-glutamine + ATP + H2O = L-glutaminyl-tRNA(Gln) + L-glutamate + ADP + phosphate + H(+)</text>
        <dbReference type="Rhea" id="RHEA:17521"/>
        <dbReference type="Rhea" id="RHEA-COMP:9681"/>
        <dbReference type="Rhea" id="RHEA-COMP:9684"/>
        <dbReference type="ChEBI" id="CHEBI:15377"/>
        <dbReference type="ChEBI" id="CHEBI:15378"/>
        <dbReference type="ChEBI" id="CHEBI:29985"/>
        <dbReference type="ChEBI" id="CHEBI:30616"/>
        <dbReference type="ChEBI" id="CHEBI:43474"/>
        <dbReference type="ChEBI" id="CHEBI:58359"/>
        <dbReference type="ChEBI" id="CHEBI:78520"/>
        <dbReference type="ChEBI" id="CHEBI:78521"/>
        <dbReference type="ChEBI" id="CHEBI:456216"/>
    </reaction>
</comment>
<evidence type="ECO:0000256" key="4">
    <source>
        <dbReference type="ARBA" id="ARBA00022917"/>
    </source>
</evidence>
<keyword evidence="5" id="KW-0496">Mitochondrion</keyword>
<dbReference type="PANTHER" id="PTHR11659">
    <property type="entry name" value="GLUTAMYL-TRNA GLN AMIDOTRANSFERASE SUBUNIT B MITOCHONDRIAL AND PROKARYOTIC PET112-RELATED"/>
    <property type="match status" value="1"/>
</dbReference>
<dbReference type="InterPro" id="IPR018027">
    <property type="entry name" value="Asn/Gln_amidotransferase"/>
</dbReference>
<dbReference type="NCBIfam" id="TIGR00133">
    <property type="entry name" value="gatB"/>
    <property type="match status" value="1"/>
</dbReference>
<dbReference type="OrthoDB" id="1722066at2759"/>
<dbReference type="HAMAP" id="MF_00121">
    <property type="entry name" value="GatB"/>
    <property type="match status" value="1"/>
</dbReference>